<reference evidence="3" key="1">
    <citation type="journal article" date="2019" name="Int. J. Syst. Evol. Microbiol.">
        <title>The Global Catalogue of Microorganisms (GCM) 10K type strain sequencing project: providing services to taxonomists for standard genome sequencing and annotation.</title>
        <authorList>
            <consortium name="The Broad Institute Genomics Platform"/>
            <consortium name="The Broad Institute Genome Sequencing Center for Infectious Disease"/>
            <person name="Wu L."/>
            <person name="Ma J."/>
        </authorList>
    </citation>
    <scope>NUCLEOTIDE SEQUENCE [LARGE SCALE GENOMIC DNA]</scope>
    <source>
        <strain evidence="3">CGMCC 1.3685</strain>
    </source>
</reference>
<protein>
    <recommendedName>
        <fullName evidence="4">AAA family ATPase</fullName>
    </recommendedName>
</protein>
<dbReference type="EMBL" id="BMKX01000003">
    <property type="protein sequence ID" value="GGJ59044.1"/>
    <property type="molecule type" value="Genomic_DNA"/>
</dbReference>
<organism evidence="2 3">
    <name type="scientific">Glutamicibacter ardleyensis</name>
    <dbReference type="NCBI Taxonomy" id="225894"/>
    <lineage>
        <taxon>Bacteria</taxon>
        <taxon>Bacillati</taxon>
        <taxon>Actinomycetota</taxon>
        <taxon>Actinomycetes</taxon>
        <taxon>Micrococcales</taxon>
        <taxon>Micrococcaceae</taxon>
        <taxon>Glutamicibacter</taxon>
    </lineage>
</organism>
<proteinExistence type="predicted"/>
<dbReference type="Pfam" id="PF13479">
    <property type="entry name" value="AAA_24"/>
    <property type="match status" value="1"/>
</dbReference>
<sequence>MAIQTRQPTGKPPWPIMLIAGIEKAGKSYSCAVASSSQLIDRTFWISIGEDDPDEYGQLPGARFEIVVHDGSYKSILGAVQAAVAEPSNPARPNMIVIDSASMIWELLTEEAQRVADARQFNTGQITMELWNKAGNKWKRVIEALRAHNGPVVLTARLNEVTVIVNGKPTKEKTWKPQGHKTLPFDVGVIVEFLARGRAEVTGARSLRHDIPLGERRPIENFTLEDLWVKFGFAEPQNVAPRQHSATAPTEASEANDPDHWLNRANSASSVDELRALYGEAQAAGATGDVLQSIQGQSARFGAN</sequence>
<accession>A0ABQ2DJ60</accession>
<evidence type="ECO:0000313" key="2">
    <source>
        <dbReference type="EMBL" id="GGJ59044.1"/>
    </source>
</evidence>
<feature type="region of interest" description="Disordered" evidence="1">
    <location>
        <begin position="239"/>
        <end position="263"/>
    </location>
</feature>
<keyword evidence="3" id="KW-1185">Reference proteome</keyword>
<dbReference type="GeneID" id="303304094"/>
<evidence type="ECO:0000313" key="3">
    <source>
        <dbReference type="Proteomes" id="UP000606115"/>
    </source>
</evidence>
<comment type="caution">
    <text evidence="2">The sequence shown here is derived from an EMBL/GenBank/DDBJ whole genome shotgun (WGS) entry which is preliminary data.</text>
</comment>
<evidence type="ECO:0000256" key="1">
    <source>
        <dbReference type="SAM" id="MobiDB-lite"/>
    </source>
</evidence>
<gene>
    <name evidence="2" type="ORF">GCM10007173_17240</name>
</gene>
<dbReference type="Proteomes" id="UP000606115">
    <property type="component" value="Unassembled WGS sequence"/>
</dbReference>
<name>A0ABQ2DJ60_9MICC</name>
<dbReference type="RefSeq" id="WP_188685093.1">
    <property type="nucleotide sequence ID" value="NZ_BMKX01000003.1"/>
</dbReference>
<evidence type="ECO:0008006" key="4">
    <source>
        <dbReference type="Google" id="ProtNLM"/>
    </source>
</evidence>